<name>A0A3D8V9W3_9GAMM</name>
<keyword evidence="2" id="KW-1185">Reference proteome</keyword>
<dbReference type="RefSeq" id="WP_115843731.1">
    <property type="nucleotide sequence ID" value="NZ_CP183976.1"/>
</dbReference>
<evidence type="ECO:0000313" key="1">
    <source>
        <dbReference type="EMBL" id="RDY66009.1"/>
    </source>
</evidence>
<proteinExistence type="predicted"/>
<gene>
    <name evidence="1" type="ORF">DX912_15050</name>
</gene>
<dbReference type="Proteomes" id="UP000256829">
    <property type="component" value="Unassembled WGS sequence"/>
</dbReference>
<evidence type="ECO:0000313" key="2">
    <source>
        <dbReference type="Proteomes" id="UP000256829"/>
    </source>
</evidence>
<reference evidence="1 2" key="1">
    <citation type="submission" date="2018-08" db="EMBL/GenBank/DDBJ databases">
        <title>Lysobacter soli KCTC 22011, whole genome shotgun sequence.</title>
        <authorList>
            <person name="Zhang X."/>
            <person name="Feng G."/>
            <person name="Zhu H."/>
        </authorList>
    </citation>
    <scope>NUCLEOTIDE SEQUENCE [LARGE SCALE GENOMIC DNA]</scope>
    <source>
        <strain evidence="1 2">KCTC 22011</strain>
    </source>
</reference>
<dbReference type="EMBL" id="QTJR01000012">
    <property type="protein sequence ID" value="RDY66009.1"/>
    <property type="molecule type" value="Genomic_DNA"/>
</dbReference>
<sequence length="131" mass="15226">MDQSAGWVIYEDYGNREEPRRLLSLLPAHNSYASVARIMERMYAERFASMEEPVPSGRRPRRPRFMAQKDAVDGAIYVGHLPVYIGAYAHRLRVTESTLEFWYRIATQAQSARPVFEDRHQVLAIGWKFPP</sequence>
<comment type="caution">
    <text evidence="1">The sequence shown here is derived from an EMBL/GenBank/DDBJ whole genome shotgun (WGS) entry which is preliminary data.</text>
</comment>
<organism evidence="1 2">
    <name type="scientific">Lysobacter soli</name>
    <dbReference type="NCBI Taxonomy" id="453783"/>
    <lineage>
        <taxon>Bacteria</taxon>
        <taxon>Pseudomonadati</taxon>
        <taxon>Pseudomonadota</taxon>
        <taxon>Gammaproteobacteria</taxon>
        <taxon>Lysobacterales</taxon>
        <taxon>Lysobacteraceae</taxon>
        <taxon>Lysobacter</taxon>
    </lineage>
</organism>
<protein>
    <submittedName>
        <fullName evidence="1">Uncharacterized protein</fullName>
    </submittedName>
</protein>
<accession>A0A3D8V9W3</accession>
<dbReference type="AlphaFoldDB" id="A0A3D8V9W3"/>